<accession>A0ABP6QC31</accession>
<dbReference type="EMBL" id="BAAAUV010000009">
    <property type="protein sequence ID" value="GAA3218590.1"/>
    <property type="molecule type" value="Genomic_DNA"/>
</dbReference>
<dbReference type="RefSeq" id="WP_344830925.1">
    <property type="nucleotide sequence ID" value="NZ_BAAAUV010000009.1"/>
</dbReference>
<keyword evidence="2" id="KW-1185">Reference proteome</keyword>
<sequence>MNEDLLRTLHRDFQSLDPVPAGLTEAAKAAFAFRDPDARLATLVSATALTSAGLRSATRLVTFTTGETTITVEVTPTGPTRSLTGTLAPAAAALLTVHSPTAAVRAPLDPGGRFIADDIPSGLVMLHLSLPDGTSIVTNWTRL</sequence>
<reference evidence="2" key="1">
    <citation type="journal article" date="2019" name="Int. J. Syst. Evol. Microbiol.">
        <title>The Global Catalogue of Microorganisms (GCM) 10K type strain sequencing project: providing services to taxonomists for standard genome sequencing and annotation.</title>
        <authorList>
            <consortium name="The Broad Institute Genomics Platform"/>
            <consortium name="The Broad Institute Genome Sequencing Center for Infectious Disease"/>
            <person name="Wu L."/>
            <person name="Ma J."/>
        </authorList>
    </citation>
    <scope>NUCLEOTIDE SEQUENCE [LARGE SCALE GENOMIC DNA]</scope>
    <source>
        <strain evidence="2">JCM 9377</strain>
    </source>
</reference>
<protein>
    <submittedName>
        <fullName evidence="1">Uncharacterized protein</fullName>
    </submittedName>
</protein>
<evidence type="ECO:0000313" key="1">
    <source>
        <dbReference type="EMBL" id="GAA3218590.1"/>
    </source>
</evidence>
<evidence type="ECO:0000313" key="2">
    <source>
        <dbReference type="Proteomes" id="UP001501237"/>
    </source>
</evidence>
<gene>
    <name evidence="1" type="ORF">GCM10010468_42190</name>
</gene>
<comment type="caution">
    <text evidence="1">The sequence shown here is derived from an EMBL/GenBank/DDBJ whole genome shotgun (WGS) entry which is preliminary data.</text>
</comment>
<organism evidence="1 2">
    <name type="scientific">Actinocorallia longicatena</name>
    <dbReference type="NCBI Taxonomy" id="111803"/>
    <lineage>
        <taxon>Bacteria</taxon>
        <taxon>Bacillati</taxon>
        <taxon>Actinomycetota</taxon>
        <taxon>Actinomycetes</taxon>
        <taxon>Streptosporangiales</taxon>
        <taxon>Thermomonosporaceae</taxon>
        <taxon>Actinocorallia</taxon>
    </lineage>
</organism>
<dbReference type="Proteomes" id="UP001501237">
    <property type="component" value="Unassembled WGS sequence"/>
</dbReference>
<name>A0ABP6QC31_9ACTN</name>
<proteinExistence type="predicted"/>